<comment type="caution">
    <text evidence="1">The sequence shown here is derived from an EMBL/GenBank/DDBJ whole genome shotgun (WGS) entry which is preliminary data.</text>
</comment>
<proteinExistence type="predicted"/>
<name>A0A9P4MEF2_9PEZI</name>
<evidence type="ECO:0000313" key="1">
    <source>
        <dbReference type="EMBL" id="KAF2149907.1"/>
    </source>
</evidence>
<organism evidence="1 2">
    <name type="scientific">Myriangium duriaei CBS 260.36</name>
    <dbReference type="NCBI Taxonomy" id="1168546"/>
    <lineage>
        <taxon>Eukaryota</taxon>
        <taxon>Fungi</taxon>
        <taxon>Dikarya</taxon>
        <taxon>Ascomycota</taxon>
        <taxon>Pezizomycotina</taxon>
        <taxon>Dothideomycetes</taxon>
        <taxon>Dothideomycetidae</taxon>
        <taxon>Myriangiales</taxon>
        <taxon>Myriangiaceae</taxon>
        <taxon>Myriangium</taxon>
    </lineage>
</organism>
<evidence type="ECO:0000313" key="2">
    <source>
        <dbReference type="Proteomes" id="UP000799439"/>
    </source>
</evidence>
<reference evidence="1" key="1">
    <citation type="journal article" date="2020" name="Stud. Mycol.">
        <title>101 Dothideomycetes genomes: a test case for predicting lifestyles and emergence of pathogens.</title>
        <authorList>
            <person name="Haridas S."/>
            <person name="Albert R."/>
            <person name="Binder M."/>
            <person name="Bloem J."/>
            <person name="Labutti K."/>
            <person name="Salamov A."/>
            <person name="Andreopoulos B."/>
            <person name="Baker S."/>
            <person name="Barry K."/>
            <person name="Bills G."/>
            <person name="Bluhm B."/>
            <person name="Cannon C."/>
            <person name="Castanera R."/>
            <person name="Culley D."/>
            <person name="Daum C."/>
            <person name="Ezra D."/>
            <person name="Gonzalez J."/>
            <person name="Henrissat B."/>
            <person name="Kuo A."/>
            <person name="Liang C."/>
            <person name="Lipzen A."/>
            <person name="Lutzoni F."/>
            <person name="Magnuson J."/>
            <person name="Mondo S."/>
            <person name="Nolan M."/>
            <person name="Ohm R."/>
            <person name="Pangilinan J."/>
            <person name="Park H.-J."/>
            <person name="Ramirez L."/>
            <person name="Alfaro M."/>
            <person name="Sun H."/>
            <person name="Tritt A."/>
            <person name="Yoshinaga Y."/>
            <person name="Zwiers L.-H."/>
            <person name="Turgeon B."/>
            <person name="Goodwin S."/>
            <person name="Spatafora J."/>
            <person name="Crous P."/>
            <person name="Grigoriev I."/>
        </authorList>
    </citation>
    <scope>NUCLEOTIDE SEQUENCE</scope>
    <source>
        <strain evidence="1">CBS 260.36</strain>
    </source>
</reference>
<accession>A0A9P4MEF2</accession>
<sequence length="191" mass="21211">MDSRPLQENEEGSMVGFPIQRLIARSPNGLSLATPKPQVACDPTTQRREDPIQYTVHRLSVIKGAVQRLLAAIFMTPMMITLPYESLRMARDTAICRDGVCLSLGDRGRGNNQNSGYQPPANTHYDMTAPAARSTIHNWPHKGLWRPVTRRADRQGQNVRARAVPPDQELLCAPRHRAMSIAHRSLGASIA</sequence>
<dbReference type="EMBL" id="ML996090">
    <property type="protein sequence ID" value="KAF2149907.1"/>
    <property type="molecule type" value="Genomic_DNA"/>
</dbReference>
<gene>
    <name evidence="1" type="ORF">K461DRAFT_270473</name>
</gene>
<dbReference type="Proteomes" id="UP000799439">
    <property type="component" value="Unassembled WGS sequence"/>
</dbReference>
<dbReference type="AlphaFoldDB" id="A0A9P4MEF2"/>
<protein>
    <submittedName>
        <fullName evidence="1">Uncharacterized protein</fullName>
    </submittedName>
</protein>
<keyword evidence="2" id="KW-1185">Reference proteome</keyword>